<dbReference type="Proteomes" id="UP001138997">
    <property type="component" value="Unassembled WGS sequence"/>
</dbReference>
<dbReference type="InterPro" id="IPR017946">
    <property type="entry name" value="PLC-like_Pdiesterase_TIM-brl"/>
</dbReference>
<proteinExistence type="inferred from homology"/>
<dbReference type="CDD" id="cd08602">
    <property type="entry name" value="GDPD_ScGlpQ1_like"/>
    <property type="match status" value="1"/>
</dbReference>
<comment type="catalytic activity">
    <reaction evidence="6">
        <text>a sn-glycero-3-phosphodiester + H2O = an alcohol + sn-glycerol 3-phosphate + H(+)</text>
        <dbReference type="Rhea" id="RHEA:12969"/>
        <dbReference type="ChEBI" id="CHEBI:15377"/>
        <dbReference type="ChEBI" id="CHEBI:15378"/>
        <dbReference type="ChEBI" id="CHEBI:30879"/>
        <dbReference type="ChEBI" id="CHEBI:57597"/>
        <dbReference type="ChEBI" id="CHEBI:83408"/>
        <dbReference type="EC" id="3.1.4.46"/>
    </reaction>
</comment>
<dbReference type="AlphaFoldDB" id="A0A9X1NGB8"/>
<comment type="caution">
    <text evidence="8">The sequence shown here is derived from an EMBL/GenBank/DDBJ whole genome shotgun (WGS) entry which is preliminary data.</text>
</comment>
<dbReference type="GO" id="GO:0006071">
    <property type="term" value="P:glycerol metabolic process"/>
    <property type="evidence" value="ECO:0007669"/>
    <property type="project" value="UniProtKB-KW"/>
</dbReference>
<keyword evidence="5" id="KW-0378">Hydrolase</keyword>
<dbReference type="EC" id="3.1.4.46" evidence="2"/>
<evidence type="ECO:0000313" key="9">
    <source>
        <dbReference type="Proteomes" id="UP001138997"/>
    </source>
</evidence>
<sequence>MNRRTVITGLAVTPLAAATGAVTGLEPALAAEAAPLSVSASSRKGATLVIGHRGASGYRPEHTLVAYELAARMGADFIEPDVVITKDGVLVCRHEPEIGGTTDVAERPEFADRKKTKKLDGVEVSGWWAEDFTLKELKSLYAAERLPAVRQENTLYNKRLRVPTLDEVFQLRAELSRRLGRRIGIYPETKHPTYFQELGLPLEKRLLGLVRKHGLNHPDAPIFVQSFETTNLQQLRKLGLKSPVVQLLSAAGAPYDLVAAGDPRTYADLITPKGLKVIAKYAQGLGPEKNLVIARTAAGALGEPTELVDNAHAKGLLVHPYTFRAENSFLPTDFRVGTSETDYGRAIDEQIAFLAVGVDGLFTDQPDIGVFARSERAAA</sequence>
<evidence type="ECO:0000256" key="2">
    <source>
        <dbReference type="ARBA" id="ARBA00012247"/>
    </source>
</evidence>
<gene>
    <name evidence="8" type="ORF">LR394_21665</name>
</gene>
<dbReference type="EMBL" id="JAJOMB010000012">
    <property type="protein sequence ID" value="MCD5313520.1"/>
    <property type="molecule type" value="Genomic_DNA"/>
</dbReference>
<evidence type="ECO:0000313" key="8">
    <source>
        <dbReference type="EMBL" id="MCD5313520.1"/>
    </source>
</evidence>
<dbReference type="PANTHER" id="PTHR43620:SF7">
    <property type="entry name" value="GLYCEROPHOSPHODIESTER PHOSPHODIESTERASE GDPD5-RELATED"/>
    <property type="match status" value="1"/>
</dbReference>
<comment type="similarity">
    <text evidence="1">Belongs to the glycerophosphoryl diester phosphodiesterase family.</text>
</comment>
<evidence type="ECO:0000256" key="5">
    <source>
        <dbReference type="ARBA" id="ARBA00022801"/>
    </source>
</evidence>
<organism evidence="8 9">
    <name type="scientific">Kineosporia babensis</name>
    <dbReference type="NCBI Taxonomy" id="499548"/>
    <lineage>
        <taxon>Bacteria</taxon>
        <taxon>Bacillati</taxon>
        <taxon>Actinomycetota</taxon>
        <taxon>Actinomycetes</taxon>
        <taxon>Kineosporiales</taxon>
        <taxon>Kineosporiaceae</taxon>
        <taxon>Kineosporia</taxon>
    </lineage>
</organism>
<evidence type="ECO:0000256" key="3">
    <source>
        <dbReference type="ARBA" id="ARBA00022729"/>
    </source>
</evidence>
<dbReference type="Gene3D" id="3.20.20.190">
    <property type="entry name" value="Phosphatidylinositol (PI) phosphodiesterase"/>
    <property type="match status" value="1"/>
</dbReference>
<dbReference type="RefSeq" id="WP_231444789.1">
    <property type="nucleotide sequence ID" value="NZ_JAJOMB010000012.1"/>
</dbReference>
<protein>
    <recommendedName>
        <fullName evidence="2">glycerophosphodiester phosphodiesterase</fullName>
        <ecNumber evidence="2">3.1.4.46</ecNumber>
    </recommendedName>
</protein>
<dbReference type="PANTHER" id="PTHR43620">
    <property type="entry name" value="GLYCEROPHOSPHORYL DIESTER PHOSPHODIESTERASE"/>
    <property type="match status" value="1"/>
</dbReference>
<reference evidence="8" key="1">
    <citation type="submission" date="2021-11" db="EMBL/GenBank/DDBJ databases">
        <title>Streptomyces corallinus and Kineosporia corallina sp. nov., two new coral-derived marine actinobacteria.</title>
        <authorList>
            <person name="Buangrab K."/>
            <person name="Sutthacheep M."/>
            <person name="Yeemin T."/>
            <person name="Harunari E."/>
            <person name="Igarashi Y."/>
            <person name="Sripreechasak P."/>
            <person name="Kanchanasin P."/>
            <person name="Tanasupawat S."/>
            <person name="Phongsopitanun W."/>
        </authorList>
    </citation>
    <scope>NUCLEOTIDE SEQUENCE</scope>
    <source>
        <strain evidence="8">JCM 31032</strain>
    </source>
</reference>
<evidence type="ECO:0000259" key="7">
    <source>
        <dbReference type="PROSITE" id="PS51704"/>
    </source>
</evidence>
<dbReference type="InterPro" id="IPR030395">
    <property type="entry name" value="GP_PDE_dom"/>
</dbReference>
<dbReference type="GO" id="GO:0042597">
    <property type="term" value="C:periplasmic space"/>
    <property type="evidence" value="ECO:0007669"/>
    <property type="project" value="TreeGrafter"/>
</dbReference>
<dbReference type="Pfam" id="PF03009">
    <property type="entry name" value="GDPD"/>
    <property type="match status" value="1"/>
</dbReference>
<dbReference type="GO" id="GO:0006629">
    <property type="term" value="P:lipid metabolic process"/>
    <property type="evidence" value="ECO:0007669"/>
    <property type="project" value="InterPro"/>
</dbReference>
<evidence type="ECO:0000256" key="4">
    <source>
        <dbReference type="ARBA" id="ARBA00022798"/>
    </source>
</evidence>
<keyword evidence="4" id="KW-0319">Glycerol metabolism</keyword>
<evidence type="ECO:0000256" key="1">
    <source>
        <dbReference type="ARBA" id="ARBA00007277"/>
    </source>
</evidence>
<dbReference type="GO" id="GO:0008889">
    <property type="term" value="F:glycerophosphodiester phosphodiesterase activity"/>
    <property type="evidence" value="ECO:0007669"/>
    <property type="project" value="UniProtKB-EC"/>
</dbReference>
<dbReference type="PROSITE" id="PS51704">
    <property type="entry name" value="GP_PDE"/>
    <property type="match status" value="1"/>
</dbReference>
<name>A0A9X1NGB8_9ACTN</name>
<evidence type="ECO:0000256" key="6">
    <source>
        <dbReference type="ARBA" id="ARBA00047512"/>
    </source>
</evidence>
<feature type="domain" description="GP-PDE" evidence="7">
    <location>
        <begin position="47"/>
        <end position="373"/>
    </location>
</feature>
<accession>A0A9X1NGB8</accession>
<keyword evidence="3" id="KW-0732">Signal</keyword>
<dbReference type="SUPFAM" id="SSF51695">
    <property type="entry name" value="PLC-like phosphodiesterases"/>
    <property type="match status" value="1"/>
</dbReference>
<keyword evidence="9" id="KW-1185">Reference proteome</keyword>